<gene>
    <name evidence="3" type="ORF">SU48_03645</name>
</gene>
<dbReference type="SMART" id="SM00880">
    <property type="entry name" value="CHAD"/>
    <property type="match status" value="1"/>
</dbReference>
<accession>A0A172T7V2</accession>
<proteinExistence type="predicted"/>
<dbReference type="KEGG" id="dpu:SU48_03645"/>
<name>A0A172T7V2_9DEIO</name>
<dbReference type="Proteomes" id="UP000077363">
    <property type="component" value="Chromosome"/>
</dbReference>
<evidence type="ECO:0000313" key="4">
    <source>
        <dbReference type="Proteomes" id="UP000077363"/>
    </source>
</evidence>
<reference evidence="3 4" key="1">
    <citation type="submission" date="2015-01" db="EMBL/GenBank/DDBJ databases">
        <title>Deinococcus puniceus/DY1/ whole genome sequencing.</title>
        <authorList>
            <person name="Kim M.K."/>
            <person name="Srinivasan S."/>
            <person name="Lee J.-J."/>
        </authorList>
    </citation>
    <scope>NUCLEOTIDE SEQUENCE [LARGE SCALE GENOMIC DNA]</scope>
    <source>
        <strain evidence="3 4">DY1</strain>
    </source>
</reference>
<evidence type="ECO:0000259" key="2">
    <source>
        <dbReference type="PROSITE" id="PS51708"/>
    </source>
</evidence>
<dbReference type="PATRIC" id="fig|1182568.3.peg.761"/>
<evidence type="ECO:0000313" key="3">
    <source>
        <dbReference type="EMBL" id="ANE43016.1"/>
    </source>
</evidence>
<dbReference type="Gene3D" id="1.40.20.10">
    <property type="entry name" value="CHAD domain"/>
    <property type="match status" value="1"/>
</dbReference>
<evidence type="ECO:0000256" key="1">
    <source>
        <dbReference type="SAM" id="MobiDB-lite"/>
    </source>
</evidence>
<dbReference type="InterPro" id="IPR038186">
    <property type="entry name" value="CHAD_dom_sf"/>
</dbReference>
<dbReference type="STRING" id="1182568.SU48_03645"/>
<feature type="region of interest" description="Disordered" evidence="1">
    <location>
        <begin position="1"/>
        <end position="37"/>
    </location>
</feature>
<dbReference type="InterPro" id="IPR007899">
    <property type="entry name" value="CHAD_dom"/>
</dbReference>
<organism evidence="3 4">
    <name type="scientific">Deinococcus puniceus</name>
    <dbReference type="NCBI Taxonomy" id="1182568"/>
    <lineage>
        <taxon>Bacteria</taxon>
        <taxon>Thermotogati</taxon>
        <taxon>Deinococcota</taxon>
        <taxon>Deinococci</taxon>
        <taxon>Deinococcales</taxon>
        <taxon>Deinococcaceae</taxon>
        <taxon>Deinococcus</taxon>
    </lineage>
</organism>
<dbReference type="EMBL" id="CP011387">
    <property type="protein sequence ID" value="ANE43016.1"/>
    <property type="molecule type" value="Genomic_DNA"/>
</dbReference>
<feature type="domain" description="CHAD" evidence="2">
    <location>
        <begin position="11"/>
        <end position="247"/>
    </location>
</feature>
<dbReference type="Pfam" id="PF05235">
    <property type="entry name" value="CHAD"/>
    <property type="match status" value="1"/>
</dbReference>
<dbReference type="PANTHER" id="PTHR39339:SF1">
    <property type="entry name" value="CHAD DOMAIN-CONTAINING PROTEIN"/>
    <property type="match status" value="1"/>
</dbReference>
<dbReference type="PANTHER" id="PTHR39339">
    <property type="entry name" value="SLR1444 PROTEIN"/>
    <property type="match status" value="1"/>
</dbReference>
<dbReference type="RefSeq" id="WP_064014071.1">
    <property type="nucleotide sequence ID" value="NZ_CP011387.1"/>
</dbReference>
<dbReference type="OrthoDB" id="65171at2"/>
<protein>
    <submittedName>
        <fullName evidence="3">Metal-binding protein</fullName>
    </submittedName>
</protein>
<sequence>MAAPSDQLPEQQRKKSGTKKTPGERLSKLLPAVQDGDPKAIHEARKLTRKVAAELALSDAPKKVRRAWRDLRRAVAPIRDRDAAGEHVRAALEELNASAAEIAAFEQGWQDKRAEALAALQLPKLIKDVPRPKHFKRKVRAALAEQSADILEAAPKVLRARKTETWHEWRKTLKHYRYTLELLEPAPSALTDVLDGLGRLQDAEVVLDILTGETWLPHSQNALITREKKARQESQRQVRQAWPALEAFLHSRLQTGKASG</sequence>
<dbReference type="AlphaFoldDB" id="A0A172T7V2"/>
<dbReference type="PROSITE" id="PS51708">
    <property type="entry name" value="CHAD"/>
    <property type="match status" value="1"/>
</dbReference>
<keyword evidence="4" id="KW-1185">Reference proteome</keyword>